<accession>A0ABV7VE42</accession>
<feature type="transmembrane region" description="Helical" evidence="1">
    <location>
        <begin position="12"/>
        <end position="31"/>
    </location>
</feature>
<gene>
    <name evidence="2" type="ORF">ACFOOQ_09145</name>
</gene>
<name>A0ABV7VE42_9PROT</name>
<feature type="transmembrane region" description="Helical" evidence="1">
    <location>
        <begin position="43"/>
        <end position="64"/>
    </location>
</feature>
<protein>
    <submittedName>
        <fullName evidence="2">ATP synthase subunit I</fullName>
    </submittedName>
</protein>
<evidence type="ECO:0000313" key="3">
    <source>
        <dbReference type="Proteomes" id="UP001595711"/>
    </source>
</evidence>
<sequence>MMHDLLTSPFLVFPAAAVFGFGFGLFYFGAIRQTAEQIAGRGGWLRPAVFTLARLAAAILLFAFMARLGAFPLLAAFGGFIVSRAVARRGATPARPSQSPEAE</sequence>
<evidence type="ECO:0000313" key="2">
    <source>
        <dbReference type="EMBL" id="MFC3675705.1"/>
    </source>
</evidence>
<dbReference type="Pfam" id="PF12966">
    <property type="entry name" value="AtpR"/>
    <property type="match status" value="1"/>
</dbReference>
<feature type="transmembrane region" description="Helical" evidence="1">
    <location>
        <begin position="70"/>
        <end position="87"/>
    </location>
</feature>
<dbReference type="RefSeq" id="WP_379724774.1">
    <property type="nucleotide sequence ID" value="NZ_JBHRYJ010000001.1"/>
</dbReference>
<proteinExistence type="predicted"/>
<organism evidence="2 3">
    <name type="scientific">Ferrovibrio xuzhouensis</name>
    <dbReference type="NCBI Taxonomy" id="1576914"/>
    <lineage>
        <taxon>Bacteria</taxon>
        <taxon>Pseudomonadati</taxon>
        <taxon>Pseudomonadota</taxon>
        <taxon>Alphaproteobacteria</taxon>
        <taxon>Rhodospirillales</taxon>
        <taxon>Rhodospirillaceae</taxon>
        <taxon>Ferrovibrio</taxon>
    </lineage>
</organism>
<keyword evidence="1" id="KW-0472">Membrane</keyword>
<reference evidence="3" key="1">
    <citation type="journal article" date="2019" name="Int. J. Syst. Evol. Microbiol.">
        <title>The Global Catalogue of Microorganisms (GCM) 10K type strain sequencing project: providing services to taxonomists for standard genome sequencing and annotation.</title>
        <authorList>
            <consortium name="The Broad Institute Genomics Platform"/>
            <consortium name="The Broad Institute Genome Sequencing Center for Infectious Disease"/>
            <person name="Wu L."/>
            <person name="Ma J."/>
        </authorList>
    </citation>
    <scope>NUCLEOTIDE SEQUENCE [LARGE SCALE GENOMIC DNA]</scope>
    <source>
        <strain evidence="3">KCTC 42182</strain>
    </source>
</reference>
<dbReference type="EMBL" id="JBHRYJ010000001">
    <property type="protein sequence ID" value="MFC3675705.1"/>
    <property type="molecule type" value="Genomic_DNA"/>
</dbReference>
<comment type="caution">
    <text evidence="2">The sequence shown here is derived from an EMBL/GenBank/DDBJ whole genome shotgun (WGS) entry which is preliminary data.</text>
</comment>
<dbReference type="Proteomes" id="UP001595711">
    <property type="component" value="Unassembled WGS sequence"/>
</dbReference>
<evidence type="ECO:0000256" key="1">
    <source>
        <dbReference type="SAM" id="Phobius"/>
    </source>
</evidence>
<keyword evidence="1" id="KW-0812">Transmembrane</keyword>
<dbReference type="InterPro" id="IPR017581">
    <property type="entry name" value="AtpR-like"/>
</dbReference>
<keyword evidence="3" id="KW-1185">Reference proteome</keyword>
<keyword evidence="1" id="KW-1133">Transmembrane helix</keyword>